<dbReference type="SUPFAM" id="SSF49879">
    <property type="entry name" value="SMAD/FHA domain"/>
    <property type="match status" value="1"/>
</dbReference>
<dbReference type="Pfam" id="PF00498">
    <property type="entry name" value="FHA"/>
    <property type="match status" value="1"/>
</dbReference>
<dbReference type="AlphaFoldDB" id="B4D1D2"/>
<keyword evidence="4" id="KW-1185">Reference proteome</keyword>
<dbReference type="EMBL" id="ABVL01000007">
    <property type="protein sequence ID" value="EDY19544.1"/>
    <property type="molecule type" value="Genomic_DNA"/>
</dbReference>
<dbReference type="Proteomes" id="UP000005824">
    <property type="component" value="Unassembled WGS sequence"/>
</dbReference>
<dbReference type="Gene3D" id="2.60.200.20">
    <property type="match status" value="1"/>
</dbReference>
<proteinExistence type="predicted"/>
<gene>
    <name evidence="3" type="ORF">CfE428DRAFT_2720</name>
</gene>
<comment type="caution">
    <text evidence="3">The sequence shown here is derived from an EMBL/GenBank/DDBJ whole genome shotgun (WGS) entry which is preliminary data.</text>
</comment>
<sequence>MKNMNRRLDDRYELLDEMPHVTGGRLFRARDLAFGEIVGVKQLGPNCGLELEPRQHLENTIRHLQCLPHPHLVRIDTLDVSHGLIVQEWVQGISLLDLLRRRRELSVCEALYLLSSLPATLDFLAREAVPIPRPLLGKLFVEFAEDIVPEVMIGASLDHWPAFSLKLNPLSLRGLLADPAGDETKHTIVLDPRRPTEIQEGYGPRELTLLLYELLGGRIREIDSRRYSPLSSLHEGGNAVLRRELLAMPHADCESLWRDLLQSEADTNRIPPVPPTRTTVAVPTYHIPEAFLDSSHPGSVLNLNSDAAETLPIHFTTGQRFTIGRSATADFIARILPENATNDARTNRLSRVHTLLETDDGQITLRDGSGSGPSLNGSSLDGQPLTPNHPAVLPHRGRLVLGDEYAMDLIPLDSAESPAWKIDNLDAWTGPAETTAPVPYRALACEPVEGHGVTRHGIWLFSEAGFGLDAAHRIVWDTRGRRRSPAAFHYYRGCFWLRNDSLPEPVLVGQDTLLGHGEILPLAPNQTIRIGSHTFCVQIE</sequence>
<reference evidence="3 4" key="1">
    <citation type="journal article" date="2011" name="J. Bacteriol.">
        <title>Genome sequence of Chthoniobacter flavus Ellin428, an aerobic heterotrophic soil bacterium.</title>
        <authorList>
            <person name="Kant R."/>
            <person name="van Passel M.W."/>
            <person name="Palva A."/>
            <person name="Lucas S."/>
            <person name="Lapidus A."/>
            <person name="Glavina Del Rio T."/>
            <person name="Dalin E."/>
            <person name="Tice H."/>
            <person name="Bruce D."/>
            <person name="Goodwin L."/>
            <person name="Pitluck S."/>
            <person name="Larimer F.W."/>
            <person name="Land M.L."/>
            <person name="Hauser L."/>
            <person name="Sangwan P."/>
            <person name="de Vos W.M."/>
            <person name="Janssen P.H."/>
            <person name="Smidt H."/>
        </authorList>
    </citation>
    <scope>NUCLEOTIDE SEQUENCE [LARGE SCALE GENOMIC DNA]</scope>
    <source>
        <strain evidence="3 4">Ellin428</strain>
    </source>
</reference>
<dbReference type="InterPro" id="IPR000253">
    <property type="entry name" value="FHA_dom"/>
</dbReference>
<evidence type="ECO:0000313" key="4">
    <source>
        <dbReference type="Proteomes" id="UP000005824"/>
    </source>
</evidence>
<feature type="region of interest" description="Disordered" evidence="1">
    <location>
        <begin position="362"/>
        <end position="388"/>
    </location>
</feature>
<evidence type="ECO:0000259" key="2">
    <source>
        <dbReference type="PROSITE" id="PS50006"/>
    </source>
</evidence>
<accession>B4D1D2</accession>
<evidence type="ECO:0000313" key="3">
    <source>
        <dbReference type="EMBL" id="EDY19544.1"/>
    </source>
</evidence>
<dbReference type="Gene3D" id="1.10.510.10">
    <property type="entry name" value="Transferase(Phosphotransferase) domain 1"/>
    <property type="match status" value="1"/>
</dbReference>
<dbReference type="PROSITE" id="PS50006">
    <property type="entry name" value="FHA_DOMAIN"/>
    <property type="match status" value="1"/>
</dbReference>
<dbReference type="InParanoid" id="B4D1D2"/>
<name>B4D1D2_9BACT</name>
<dbReference type="SUPFAM" id="SSF56112">
    <property type="entry name" value="Protein kinase-like (PK-like)"/>
    <property type="match status" value="1"/>
</dbReference>
<dbReference type="InterPro" id="IPR008984">
    <property type="entry name" value="SMAD_FHA_dom_sf"/>
</dbReference>
<organism evidence="3 4">
    <name type="scientific">Chthoniobacter flavus Ellin428</name>
    <dbReference type="NCBI Taxonomy" id="497964"/>
    <lineage>
        <taxon>Bacteria</taxon>
        <taxon>Pseudomonadati</taxon>
        <taxon>Verrucomicrobiota</taxon>
        <taxon>Spartobacteria</taxon>
        <taxon>Chthoniobacterales</taxon>
        <taxon>Chthoniobacteraceae</taxon>
        <taxon>Chthoniobacter</taxon>
    </lineage>
</organism>
<dbReference type="CDD" id="cd00060">
    <property type="entry name" value="FHA"/>
    <property type="match status" value="1"/>
</dbReference>
<dbReference type="STRING" id="497964.CfE428DRAFT_2720"/>
<dbReference type="InterPro" id="IPR011009">
    <property type="entry name" value="Kinase-like_dom_sf"/>
</dbReference>
<protein>
    <submittedName>
        <fullName evidence="3">Forkhead-associated protein</fullName>
    </submittedName>
</protein>
<evidence type="ECO:0000256" key="1">
    <source>
        <dbReference type="SAM" id="MobiDB-lite"/>
    </source>
</evidence>
<feature type="domain" description="FHA" evidence="2">
    <location>
        <begin position="321"/>
        <end position="380"/>
    </location>
</feature>
<feature type="compositionally biased region" description="Low complexity" evidence="1">
    <location>
        <begin position="372"/>
        <end position="382"/>
    </location>
</feature>